<keyword evidence="4" id="KW-1185">Reference proteome</keyword>
<gene>
    <name evidence="3" type="ORF">EYD45_05170</name>
</gene>
<dbReference type="EMBL" id="SIRT01000002">
    <property type="protein sequence ID" value="TBN05661.1"/>
    <property type="molecule type" value="Genomic_DNA"/>
</dbReference>
<comment type="caution">
    <text evidence="3">The sequence shown here is derived from an EMBL/GenBank/DDBJ whole genome shotgun (WGS) entry which is preliminary data.</text>
</comment>
<feature type="chain" id="PRO_5020706155" evidence="2">
    <location>
        <begin position="41"/>
        <end position="632"/>
    </location>
</feature>
<dbReference type="AlphaFoldDB" id="A0A4Q9FFT1"/>
<protein>
    <submittedName>
        <fullName evidence="3">Uncharacterized protein</fullName>
    </submittedName>
</protein>
<feature type="non-terminal residue" evidence="3">
    <location>
        <position position="632"/>
    </location>
</feature>
<organism evidence="3 4">
    <name type="scientific">Hyunsoonleella flava</name>
    <dbReference type="NCBI Taxonomy" id="2527939"/>
    <lineage>
        <taxon>Bacteria</taxon>
        <taxon>Pseudomonadati</taxon>
        <taxon>Bacteroidota</taxon>
        <taxon>Flavobacteriia</taxon>
        <taxon>Flavobacteriales</taxon>
        <taxon>Flavobacteriaceae</taxon>
    </lineage>
</organism>
<evidence type="ECO:0000313" key="3">
    <source>
        <dbReference type="EMBL" id="TBN05661.1"/>
    </source>
</evidence>
<proteinExistence type="predicted"/>
<reference evidence="3 4" key="1">
    <citation type="submission" date="2019-02" db="EMBL/GenBank/DDBJ databases">
        <title>Hyunsoonleella sp., isolated from marine sediment.</title>
        <authorList>
            <person name="Liu B.-T."/>
        </authorList>
    </citation>
    <scope>NUCLEOTIDE SEQUENCE [LARGE SCALE GENOMIC DNA]</scope>
    <source>
        <strain evidence="3 4">T58</strain>
    </source>
</reference>
<accession>A0A4Q9FFT1</accession>
<feature type="region of interest" description="Disordered" evidence="1">
    <location>
        <begin position="555"/>
        <end position="593"/>
    </location>
</feature>
<dbReference type="Proteomes" id="UP000291142">
    <property type="component" value="Unassembled WGS sequence"/>
</dbReference>
<evidence type="ECO:0000256" key="2">
    <source>
        <dbReference type="SAM" id="SignalP"/>
    </source>
</evidence>
<dbReference type="RefSeq" id="WP_207303290.1">
    <property type="nucleotide sequence ID" value="NZ_SIRT01000002.1"/>
</dbReference>
<evidence type="ECO:0000256" key="1">
    <source>
        <dbReference type="SAM" id="MobiDB-lite"/>
    </source>
</evidence>
<sequence length="632" mass="65834">MKNNTQLEHSVYKVFKNQIRNRTVFSILFFLLTFSQYSFAQLHSTVSCNNSVASGTLIWETAPTNSSEFDWTPDGALTNTFNNISGSGVNATISFSGDTGTLSGWNFGGGDTPEVDFDNGTEALQFFTTGFNATGITITITFSQPVNAVGFDLGHVNGQGPNGDSYTITASEVGGGTLFPTFTESATPSYTTNTSGFVDSNNNSTAGDNDEVGVNFSSSNGINSITLVWDECTACTAGTVHGSSIKDISFCVSADPCDSLASGNPDSDLDGLSDICDDDDDNDGILDINEGFSTTNSSAPACGSQTVLNFNNAFTEEPGGDGNNTTFLQGETFRFPSVAAGIDALVTIVTLNGTTLPTLDDNGSNPNSFQPQSAFNLTNIGDQAYTEFRFDFVSTGGTVGVNDVIIPEFFVNFNDVDGNSNYGEQNWSQLPVGYFVDDPTELTINTVDNFVVGTSGVNEYPGVTNTFPQVNYATQHSGKSSYTIRLGVIARVAGASAGGRQHNVEFDCASNFSNPSSTTTVDTDGDGIADHLDTDSDDDGCPDAVEGSLSILSSQLDGNDRIPGPVSSNGVPNAANGGSGQGAGSSTNASISACEPTAVDDTASVDEDDTVNIVVLDDDNFGGDGPSTGTIT</sequence>
<keyword evidence="2" id="KW-0732">Signal</keyword>
<feature type="signal peptide" evidence="2">
    <location>
        <begin position="1"/>
        <end position="40"/>
    </location>
</feature>
<evidence type="ECO:0000313" key="4">
    <source>
        <dbReference type="Proteomes" id="UP000291142"/>
    </source>
</evidence>
<name>A0A4Q9FFT1_9FLAO</name>